<dbReference type="SMART" id="SM00255">
    <property type="entry name" value="TIR"/>
    <property type="match status" value="1"/>
</dbReference>
<dbReference type="Gene3D" id="3.80.10.10">
    <property type="entry name" value="Ribonuclease Inhibitor"/>
    <property type="match status" value="3"/>
</dbReference>
<proteinExistence type="predicted"/>
<feature type="domain" description="TIR" evidence="2">
    <location>
        <begin position="10"/>
        <end position="134"/>
    </location>
</feature>
<dbReference type="SUPFAM" id="SSF52200">
    <property type="entry name" value="Toll/Interleukin receptor TIR domain"/>
    <property type="match status" value="1"/>
</dbReference>
<dbReference type="PANTHER" id="PTHR11017">
    <property type="entry name" value="LEUCINE-RICH REPEAT-CONTAINING PROTEIN"/>
    <property type="match status" value="1"/>
</dbReference>
<keyword evidence="1" id="KW-0611">Plant defense</keyword>
<name>A0A9J5WE01_SOLCO</name>
<dbReference type="InterPro" id="IPR032675">
    <property type="entry name" value="LRR_dom_sf"/>
</dbReference>
<dbReference type="GO" id="GO:0006952">
    <property type="term" value="P:defense response"/>
    <property type="evidence" value="ECO:0007669"/>
    <property type="project" value="InterPro"/>
</dbReference>
<keyword evidence="4" id="KW-1185">Reference proteome</keyword>
<gene>
    <name evidence="3" type="ORF">H5410_063608</name>
</gene>
<reference evidence="3 4" key="1">
    <citation type="submission" date="2020-09" db="EMBL/GenBank/DDBJ databases">
        <title>De no assembly of potato wild relative species, Solanum commersonii.</title>
        <authorList>
            <person name="Cho K."/>
        </authorList>
    </citation>
    <scope>NUCLEOTIDE SEQUENCE [LARGE SCALE GENOMIC DNA]</scope>
    <source>
        <strain evidence="3">LZ3.2</strain>
        <tissue evidence="3">Leaf</tissue>
    </source>
</reference>
<comment type="caution">
    <text evidence="3">The sequence shown here is derived from an EMBL/GenBank/DDBJ whole genome shotgun (WGS) entry which is preliminary data.</text>
</comment>
<dbReference type="EMBL" id="JACXVP010000012">
    <property type="protein sequence ID" value="KAG5573842.1"/>
    <property type="molecule type" value="Genomic_DNA"/>
</dbReference>
<accession>A0A9J5WE01</accession>
<dbReference type="PROSITE" id="PS50104">
    <property type="entry name" value="TIR"/>
    <property type="match status" value="1"/>
</dbReference>
<sequence length="505" mass="57486">MSRASSSHICKHNVFLSFRGEDTRRNFVSHLYNALDLRGIRTFKDDKRLEIEKSISDEFLKAIQEARFAVVIFSKSYASSRWCLEELAHIIKFKNELKRITEKVESLRIPNDYYFKDDLVDYSNIFKRMQSLKILIVGNGTFSSNCAITFLPSSLRFIEWQGYPSISLPESFEPLQLVVLCLCESRLVELWPISKKLSNLKHLNLSKSLGLTNPPNFGDMPILETLDLEGCVNLEEVHPSLGHCRKLTYLSLYGCRKLKKLPKFVCMDSLEDLNLSECTRLEEFPEICGDMRRLSILYLGSPRIRSLPPSLSGLRDRELHLDDCEILECIPDTIRNLSNVTISGCNKLATLPNSLFESQLLKSLKIYRCSRLVKLPVSLGVQKNLRLLEIDGCENLKKLPSSIQMKSLQKLKISNSPKLDTFPEIEGDMHCLTLLTLKSTGIREVPSSIGNLSGLKSLHLEGCEDLVSLPDSLCNLMNLQCLTLNGSKKLENFQDLIFLMLKIKE</sequence>
<protein>
    <recommendedName>
        <fullName evidence="2">TIR domain-containing protein</fullName>
    </recommendedName>
</protein>
<evidence type="ECO:0000256" key="1">
    <source>
        <dbReference type="ARBA" id="ARBA00022821"/>
    </source>
</evidence>
<dbReference type="PANTHER" id="PTHR11017:SF468">
    <property type="entry name" value="ADP-RIBOSYL CYCLASE_CYCLIC ADP-RIBOSE HYDROLASE"/>
    <property type="match status" value="1"/>
</dbReference>
<dbReference type="Proteomes" id="UP000824120">
    <property type="component" value="Chromosome 12"/>
</dbReference>
<dbReference type="InterPro" id="IPR000157">
    <property type="entry name" value="TIR_dom"/>
</dbReference>
<dbReference type="InterPro" id="IPR044974">
    <property type="entry name" value="Disease_R_plants"/>
</dbReference>
<dbReference type="Pfam" id="PF01582">
    <property type="entry name" value="TIR"/>
    <property type="match status" value="1"/>
</dbReference>
<dbReference type="SUPFAM" id="SSF52058">
    <property type="entry name" value="L domain-like"/>
    <property type="match status" value="1"/>
</dbReference>
<dbReference type="Gene3D" id="3.40.50.10140">
    <property type="entry name" value="Toll/interleukin-1 receptor homology (TIR) domain"/>
    <property type="match status" value="1"/>
</dbReference>
<dbReference type="Pfam" id="PF23286">
    <property type="entry name" value="LRR_13"/>
    <property type="match status" value="1"/>
</dbReference>
<organism evidence="3 4">
    <name type="scientific">Solanum commersonii</name>
    <name type="common">Commerson's wild potato</name>
    <name type="synonym">Commerson's nightshade</name>
    <dbReference type="NCBI Taxonomy" id="4109"/>
    <lineage>
        <taxon>Eukaryota</taxon>
        <taxon>Viridiplantae</taxon>
        <taxon>Streptophyta</taxon>
        <taxon>Embryophyta</taxon>
        <taxon>Tracheophyta</taxon>
        <taxon>Spermatophyta</taxon>
        <taxon>Magnoliopsida</taxon>
        <taxon>eudicotyledons</taxon>
        <taxon>Gunneridae</taxon>
        <taxon>Pentapetalae</taxon>
        <taxon>asterids</taxon>
        <taxon>lamiids</taxon>
        <taxon>Solanales</taxon>
        <taxon>Solanaceae</taxon>
        <taxon>Solanoideae</taxon>
        <taxon>Solaneae</taxon>
        <taxon>Solanum</taxon>
    </lineage>
</organism>
<evidence type="ECO:0000313" key="4">
    <source>
        <dbReference type="Proteomes" id="UP000824120"/>
    </source>
</evidence>
<dbReference type="GO" id="GO:0005524">
    <property type="term" value="F:ATP binding"/>
    <property type="evidence" value="ECO:0007669"/>
    <property type="project" value="UniProtKB-KW"/>
</dbReference>
<dbReference type="AlphaFoldDB" id="A0A9J5WE01"/>
<dbReference type="InterPro" id="IPR058546">
    <property type="entry name" value="RPS4B/Roq1-like_LRR"/>
</dbReference>
<dbReference type="OrthoDB" id="1733683at2759"/>
<evidence type="ECO:0000259" key="2">
    <source>
        <dbReference type="PROSITE" id="PS50104"/>
    </source>
</evidence>
<dbReference type="InterPro" id="IPR035897">
    <property type="entry name" value="Toll_tir_struct_dom_sf"/>
</dbReference>
<dbReference type="GO" id="GO:0007165">
    <property type="term" value="P:signal transduction"/>
    <property type="evidence" value="ECO:0007669"/>
    <property type="project" value="InterPro"/>
</dbReference>
<evidence type="ECO:0000313" key="3">
    <source>
        <dbReference type="EMBL" id="KAG5573842.1"/>
    </source>
</evidence>